<evidence type="ECO:0000256" key="1">
    <source>
        <dbReference type="ARBA" id="ARBA00022676"/>
    </source>
</evidence>
<reference evidence="3 4" key="1">
    <citation type="submission" date="2021-01" db="EMBL/GenBank/DDBJ databases">
        <title>Genome public.</title>
        <authorList>
            <person name="Liu C."/>
            <person name="Sun Q."/>
        </authorList>
    </citation>
    <scope>NUCLEOTIDE SEQUENCE [LARGE SCALE GENOMIC DNA]</scope>
    <source>
        <strain evidence="3 4">JC656</strain>
    </source>
</reference>
<dbReference type="PANTHER" id="PTHR12526">
    <property type="entry name" value="GLYCOSYLTRANSFERASE"/>
    <property type="match status" value="1"/>
</dbReference>
<keyword evidence="1" id="KW-0328">Glycosyltransferase</keyword>
<comment type="caution">
    <text evidence="3">The sequence shown here is derived from an EMBL/GenBank/DDBJ whole genome shotgun (WGS) entry which is preliminary data.</text>
</comment>
<protein>
    <submittedName>
        <fullName evidence="3">Glycosyltransferase family 4 protein</fullName>
    </submittedName>
</protein>
<evidence type="ECO:0000313" key="3">
    <source>
        <dbReference type="EMBL" id="MBL0704699.1"/>
    </source>
</evidence>
<keyword evidence="4" id="KW-1185">Reference proteome</keyword>
<keyword evidence="2" id="KW-0808">Transferase</keyword>
<dbReference type="SUPFAM" id="SSF53756">
    <property type="entry name" value="UDP-Glycosyltransferase/glycogen phosphorylase"/>
    <property type="match status" value="1"/>
</dbReference>
<dbReference type="EMBL" id="JAERRC010000012">
    <property type="protein sequence ID" value="MBL0704699.1"/>
    <property type="molecule type" value="Genomic_DNA"/>
</dbReference>
<dbReference type="Proteomes" id="UP000639051">
    <property type="component" value="Unassembled WGS sequence"/>
</dbReference>
<dbReference type="CDD" id="cd03801">
    <property type="entry name" value="GT4_PimA-like"/>
    <property type="match status" value="1"/>
</dbReference>
<accession>A0ABS1JZ69</accession>
<name>A0ABS1JZ69_9MICC</name>
<dbReference type="PANTHER" id="PTHR12526:SF510">
    <property type="entry name" value="D-INOSITOL 3-PHOSPHATE GLYCOSYLTRANSFERASE"/>
    <property type="match status" value="1"/>
</dbReference>
<evidence type="ECO:0000313" key="4">
    <source>
        <dbReference type="Proteomes" id="UP000639051"/>
    </source>
</evidence>
<dbReference type="RefSeq" id="WP_189693106.1">
    <property type="nucleotide sequence ID" value="NZ_BNCM01000004.1"/>
</dbReference>
<organism evidence="3 4">
    <name type="scientific">Sinomonas cellulolyticus</name>
    <dbReference type="NCBI Taxonomy" id="2801916"/>
    <lineage>
        <taxon>Bacteria</taxon>
        <taxon>Bacillati</taxon>
        <taxon>Actinomycetota</taxon>
        <taxon>Actinomycetes</taxon>
        <taxon>Micrococcales</taxon>
        <taxon>Micrococcaceae</taxon>
        <taxon>Sinomonas</taxon>
    </lineage>
</organism>
<sequence length="354" mass="37719">MSPQPICIAANNAEIGGGEVMLLAMAEAMRSFSLDVTVVGPERPKGILREAAERGFPTAAVAGPDRISYMRSLRRWRKDNRDGLLWCNGLVPAAATAGGRRRVVHLHQLPAPLQRPAVLAAKLGALATVVPSDFVAARVHGSVSLQNWTAPLERIPTNRGSGPVRLGFLGRPSEAKGIHVLADALDLLLREKPGGYRLRIAGEPRFVDARERAFLEGRMRRLGSAVERLGWMPPDEFLGTIDLLVVPSVAPESFGLAAAEAMSARVPVVVTDAGALPEVVGPNHPWIARAGDSADLTRAIRACVAALPAVDAVDAANRRWSASYSPEAGRLRLRDLLVSLGIVADQVPDLRGSA</sequence>
<dbReference type="Gene3D" id="3.40.50.2000">
    <property type="entry name" value="Glycogen Phosphorylase B"/>
    <property type="match status" value="2"/>
</dbReference>
<evidence type="ECO:0000256" key="2">
    <source>
        <dbReference type="ARBA" id="ARBA00022679"/>
    </source>
</evidence>
<gene>
    <name evidence="3" type="ORF">JJE72_04155</name>
</gene>
<dbReference type="Pfam" id="PF13692">
    <property type="entry name" value="Glyco_trans_1_4"/>
    <property type="match status" value="1"/>
</dbReference>
<proteinExistence type="predicted"/>